<evidence type="ECO:0000256" key="1">
    <source>
        <dbReference type="SAM" id="Phobius"/>
    </source>
</evidence>
<organism evidence="2 3">
    <name type="scientific">Pseudaquabacterium rugosum</name>
    <dbReference type="NCBI Taxonomy" id="2984194"/>
    <lineage>
        <taxon>Bacteria</taxon>
        <taxon>Pseudomonadati</taxon>
        <taxon>Pseudomonadota</taxon>
        <taxon>Betaproteobacteria</taxon>
        <taxon>Burkholderiales</taxon>
        <taxon>Sphaerotilaceae</taxon>
        <taxon>Pseudaquabacterium</taxon>
    </lineage>
</organism>
<keyword evidence="1" id="KW-1133">Transmembrane helix</keyword>
<keyword evidence="1" id="KW-0472">Membrane</keyword>
<dbReference type="RefSeq" id="WP_341375531.1">
    <property type="nucleotide sequence ID" value="NZ_JBBUTF010000016.1"/>
</dbReference>
<comment type="caution">
    <text evidence="2">The sequence shown here is derived from an EMBL/GenBank/DDBJ whole genome shotgun (WGS) entry which is preliminary data.</text>
</comment>
<accession>A0ABU9BFK6</accession>
<gene>
    <name evidence="2" type="ORF">AACH11_17430</name>
</gene>
<dbReference type="EMBL" id="JBBUTF010000016">
    <property type="protein sequence ID" value="MEK8027750.1"/>
    <property type="molecule type" value="Genomic_DNA"/>
</dbReference>
<keyword evidence="3" id="KW-1185">Reference proteome</keyword>
<feature type="transmembrane region" description="Helical" evidence="1">
    <location>
        <begin position="20"/>
        <end position="39"/>
    </location>
</feature>
<evidence type="ECO:0000313" key="2">
    <source>
        <dbReference type="EMBL" id="MEK8027750.1"/>
    </source>
</evidence>
<evidence type="ECO:0000313" key="3">
    <source>
        <dbReference type="Proteomes" id="UP001368500"/>
    </source>
</evidence>
<protein>
    <submittedName>
        <fullName evidence="2">Uncharacterized protein</fullName>
    </submittedName>
</protein>
<proteinExistence type="predicted"/>
<name>A0ABU9BFK6_9BURK</name>
<reference evidence="2 3" key="1">
    <citation type="submission" date="2024-04" db="EMBL/GenBank/DDBJ databases">
        <title>Novel species of the genus Ideonella isolated from streams.</title>
        <authorList>
            <person name="Lu H."/>
        </authorList>
    </citation>
    <scope>NUCLEOTIDE SEQUENCE [LARGE SCALE GENOMIC DNA]</scope>
    <source>
        <strain evidence="2 3">BYS139W</strain>
    </source>
</reference>
<dbReference type="Proteomes" id="UP001368500">
    <property type="component" value="Unassembled WGS sequence"/>
</dbReference>
<sequence length="90" mass="10370">MTLQQLSAIKRWHLLHHKGASVEIRIWDLVLMCWLVGWIGTLPSVLLSSGGGFTACMLLFMTPRGYVRLRRRLHRRGLLRCDWLTSLGRG</sequence>
<feature type="transmembrane region" description="Helical" evidence="1">
    <location>
        <begin position="45"/>
        <end position="67"/>
    </location>
</feature>
<keyword evidence="1" id="KW-0812">Transmembrane</keyword>